<dbReference type="InterPro" id="IPR013083">
    <property type="entry name" value="Znf_RING/FYVE/PHD"/>
</dbReference>
<name>A0AAN7PC08_9COLE</name>
<comment type="caution">
    <text evidence="1">The sequence shown here is derived from an EMBL/GenBank/DDBJ whole genome shotgun (WGS) entry which is preliminary data.</text>
</comment>
<dbReference type="EMBL" id="JARPUR010000002">
    <property type="protein sequence ID" value="KAK4881634.1"/>
    <property type="molecule type" value="Genomic_DNA"/>
</dbReference>
<dbReference type="GO" id="GO:0031624">
    <property type="term" value="F:ubiquitin conjugating enzyme binding"/>
    <property type="evidence" value="ECO:0007669"/>
    <property type="project" value="TreeGrafter"/>
</dbReference>
<evidence type="ECO:0000313" key="2">
    <source>
        <dbReference type="Proteomes" id="UP001353858"/>
    </source>
</evidence>
<protein>
    <submittedName>
        <fullName evidence="1">Uncharacterized protein</fullName>
    </submittedName>
</protein>
<accession>A0AAN7PC08</accession>
<dbReference type="GO" id="GO:0061630">
    <property type="term" value="F:ubiquitin protein ligase activity"/>
    <property type="evidence" value="ECO:0007669"/>
    <property type="project" value="TreeGrafter"/>
</dbReference>
<keyword evidence="2" id="KW-1185">Reference proteome</keyword>
<dbReference type="Gene3D" id="3.30.40.10">
    <property type="entry name" value="Zinc/RING finger domain, C3HC4 (zinc finger)"/>
    <property type="match status" value="2"/>
</dbReference>
<dbReference type="AlphaFoldDB" id="A0AAN7PC08"/>
<reference evidence="2" key="1">
    <citation type="submission" date="2023-01" db="EMBL/GenBank/DDBJ databases">
        <title>Key to firefly adult light organ development and bioluminescence: homeobox transcription factors regulate luciferase expression and transportation to peroxisome.</title>
        <authorList>
            <person name="Fu X."/>
        </authorList>
    </citation>
    <scope>NUCLEOTIDE SEQUENCE [LARGE SCALE GENOMIC DNA]</scope>
</reference>
<dbReference type="PANTHER" id="PTHR45877">
    <property type="entry name" value="E3 UBIQUITIN-PROTEIN LIGASE SIAH2"/>
    <property type="match status" value="1"/>
</dbReference>
<dbReference type="SUPFAM" id="SSF49599">
    <property type="entry name" value="TRAF domain-like"/>
    <property type="match status" value="2"/>
</dbReference>
<dbReference type="Proteomes" id="UP001353858">
    <property type="component" value="Unassembled WGS sequence"/>
</dbReference>
<dbReference type="Pfam" id="PF21361">
    <property type="entry name" value="Sina_ZnF"/>
    <property type="match status" value="1"/>
</dbReference>
<organism evidence="1 2">
    <name type="scientific">Aquatica leii</name>
    <dbReference type="NCBI Taxonomy" id="1421715"/>
    <lineage>
        <taxon>Eukaryota</taxon>
        <taxon>Metazoa</taxon>
        <taxon>Ecdysozoa</taxon>
        <taxon>Arthropoda</taxon>
        <taxon>Hexapoda</taxon>
        <taxon>Insecta</taxon>
        <taxon>Pterygota</taxon>
        <taxon>Neoptera</taxon>
        <taxon>Endopterygota</taxon>
        <taxon>Coleoptera</taxon>
        <taxon>Polyphaga</taxon>
        <taxon>Elateriformia</taxon>
        <taxon>Elateroidea</taxon>
        <taxon>Lampyridae</taxon>
        <taxon>Luciolinae</taxon>
        <taxon>Aquatica</taxon>
    </lineage>
</organism>
<dbReference type="GO" id="GO:0043161">
    <property type="term" value="P:proteasome-mediated ubiquitin-dependent protein catabolic process"/>
    <property type="evidence" value="ECO:0007669"/>
    <property type="project" value="TreeGrafter"/>
</dbReference>
<dbReference type="GO" id="GO:0005737">
    <property type="term" value="C:cytoplasm"/>
    <property type="evidence" value="ECO:0007669"/>
    <property type="project" value="TreeGrafter"/>
</dbReference>
<proteinExistence type="predicted"/>
<dbReference type="PANTHER" id="PTHR45877:SF2">
    <property type="entry name" value="E3 UBIQUITIN-PROTEIN LIGASE SINA-RELATED"/>
    <property type="match status" value="1"/>
</dbReference>
<evidence type="ECO:0000313" key="1">
    <source>
        <dbReference type="EMBL" id="KAK4881634.1"/>
    </source>
</evidence>
<dbReference type="InterPro" id="IPR004162">
    <property type="entry name" value="SINA-like_animal"/>
</dbReference>
<sequence length="461" mass="53209">MLKLKPSLLQRLKCVRCESYLRIAPVMMTSDKCQICGKCFKILPLEDKEKCVRVEAYETVAEMLLFPCRYNFHGCQFQFAFNEINNHELECSFRFKRSKVTEEPMYEDLLFYDNGDYINSGESTNTENYDYCNNSQLKFVISDIAQNVNVESNFLLKYNRVSNTPALLKYNMHIVGKSGIFLHLTNKQLTDYEKSPIKITIEGAISLLSVQDIFSNVTISDYASPRRVSSNATNKTCTNYPKCVKCNGFVQNEIYHCTFGHNVCNTCKLSNCTVCTSPISSVPRYYCQNFAKGCPVYLLHTDLYLHLKDCEFGTFSCPVGNGCDETSETLEKLKEHLTNKHFITEANTITKQSSKNDDFWIMFTYNNIFKCKFFFYYGTAIEIVVELIGSHKNAEKYKYEILIESKQKNAAKIVRTSKCVNWKSSVLEPCVLITKKEFDIIKTKIECFNYTLNILEMNTYS</sequence>
<gene>
    <name evidence="1" type="ORF">RN001_004953</name>
</gene>